<accession>A0AAE0JA44</accession>
<sequence length="231" mass="25418">MRLEPEPSTPQLFPGDQDLQLPTSSSLYPGHLFLWLCYLVLSQAGFSPGASSMLIHALPTHHFSHVRVQSLTPTLSYSPIRWRPAQGLANNAANGCVPPSQKSTRGARQLPKDSVTIPDIQARRSLVLSWYFPDPECGHDGCLGLGVASVIASVPEHQTKPRPVNSLPQVFSQAVFWGRTKPSILMKPRSSRSLQGRAWPKGHAMGSLQHEVEKESVEQDTCRILHQSFSA</sequence>
<dbReference type="EMBL" id="JAUEPP010000007">
    <property type="protein sequence ID" value="KAK3339466.1"/>
    <property type="molecule type" value="Genomic_DNA"/>
</dbReference>
<proteinExistence type="predicted"/>
<evidence type="ECO:0000313" key="2">
    <source>
        <dbReference type="Proteomes" id="UP001278500"/>
    </source>
</evidence>
<name>A0AAE0JA44_9PEZI</name>
<comment type="caution">
    <text evidence="1">The sequence shown here is derived from an EMBL/GenBank/DDBJ whole genome shotgun (WGS) entry which is preliminary data.</text>
</comment>
<reference evidence="1" key="1">
    <citation type="journal article" date="2023" name="Mol. Phylogenet. Evol.">
        <title>Genome-scale phylogeny and comparative genomics of the fungal order Sordariales.</title>
        <authorList>
            <person name="Hensen N."/>
            <person name="Bonometti L."/>
            <person name="Westerberg I."/>
            <person name="Brannstrom I.O."/>
            <person name="Guillou S."/>
            <person name="Cros-Aarteil S."/>
            <person name="Calhoun S."/>
            <person name="Haridas S."/>
            <person name="Kuo A."/>
            <person name="Mondo S."/>
            <person name="Pangilinan J."/>
            <person name="Riley R."/>
            <person name="LaButti K."/>
            <person name="Andreopoulos B."/>
            <person name="Lipzen A."/>
            <person name="Chen C."/>
            <person name="Yan M."/>
            <person name="Daum C."/>
            <person name="Ng V."/>
            <person name="Clum A."/>
            <person name="Steindorff A."/>
            <person name="Ohm R.A."/>
            <person name="Martin F."/>
            <person name="Silar P."/>
            <person name="Natvig D.O."/>
            <person name="Lalanne C."/>
            <person name="Gautier V."/>
            <person name="Ament-Velasquez S.L."/>
            <person name="Kruys A."/>
            <person name="Hutchinson M.I."/>
            <person name="Powell A.J."/>
            <person name="Barry K."/>
            <person name="Miller A.N."/>
            <person name="Grigoriev I.V."/>
            <person name="Debuchy R."/>
            <person name="Gladieux P."/>
            <person name="Hiltunen Thoren M."/>
            <person name="Johannesson H."/>
        </authorList>
    </citation>
    <scope>NUCLEOTIDE SEQUENCE</scope>
    <source>
        <strain evidence="1">CBS 560.94</strain>
    </source>
</reference>
<protein>
    <submittedName>
        <fullName evidence="1">Uncharacterized protein</fullName>
    </submittedName>
</protein>
<dbReference type="Proteomes" id="UP001278500">
    <property type="component" value="Unassembled WGS sequence"/>
</dbReference>
<keyword evidence="2" id="KW-1185">Reference proteome</keyword>
<reference evidence="1" key="2">
    <citation type="submission" date="2023-06" db="EMBL/GenBank/DDBJ databases">
        <authorList>
            <consortium name="Lawrence Berkeley National Laboratory"/>
            <person name="Haridas S."/>
            <person name="Hensen N."/>
            <person name="Bonometti L."/>
            <person name="Westerberg I."/>
            <person name="Brannstrom I.O."/>
            <person name="Guillou S."/>
            <person name="Cros-Aarteil S."/>
            <person name="Calhoun S."/>
            <person name="Kuo A."/>
            <person name="Mondo S."/>
            <person name="Pangilinan J."/>
            <person name="Riley R."/>
            <person name="Labutti K."/>
            <person name="Andreopoulos B."/>
            <person name="Lipzen A."/>
            <person name="Chen C."/>
            <person name="Yanf M."/>
            <person name="Daum C."/>
            <person name="Ng V."/>
            <person name="Clum A."/>
            <person name="Steindorff A."/>
            <person name="Ohm R."/>
            <person name="Martin F."/>
            <person name="Silar P."/>
            <person name="Natvig D."/>
            <person name="Lalanne C."/>
            <person name="Gautier V."/>
            <person name="Ament-Velasquez S.L."/>
            <person name="Kruys A."/>
            <person name="Hutchinson M.I."/>
            <person name="Powell A.J."/>
            <person name="Barry K."/>
            <person name="Miller A.N."/>
            <person name="Grigoriev I.V."/>
            <person name="Debuchy R."/>
            <person name="Gladieux P."/>
            <person name="Thoren M.H."/>
            <person name="Johannesson H."/>
        </authorList>
    </citation>
    <scope>NUCLEOTIDE SEQUENCE</scope>
    <source>
        <strain evidence="1">CBS 560.94</strain>
    </source>
</reference>
<dbReference type="RefSeq" id="XP_062678826.1">
    <property type="nucleotide sequence ID" value="XM_062825759.1"/>
</dbReference>
<organism evidence="1 2">
    <name type="scientific">Neurospora tetraspora</name>
    <dbReference type="NCBI Taxonomy" id="94610"/>
    <lineage>
        <taxon>Eukaryota</taxon>
        <taxon>Fungi</taxon>
        <taxon>Dikarya</taxon>
        <taxon>Ascomycota</taxon>
        <taxon>Pezizomycotina</taxon>
        <taxon>Sordariomycetes</taxon>
        <taxon>Sordariomycetidae</taxon>
        <taxon>Sordariales</taxon>
        <taxon>Sordariaceae</taxon>
        <taxon>Neurospora</taxon>
    </lineage>
</organism>
<gene>
    <name evidence="1" type="ORF">B0H65DRAFT_445644</name>
</gene>
<dbReference type="GeneID" id="87862913"/>
<evidence type="ECO:0000313" key="1">
    <source>
        <dbReference type="EMBL" id="KAK3339466.1"/>
    </source>
</evidence>
<dbReference type="AlphaFoldDB" id="A0AAE0JA44"/>